<keyword evidence="1" id="KW-0732">Signal</keyword>
<evidence type="ECO:0000313" key="3">
    <source>
        <dbReference type="Proteomes" id="UP000699462"/>
    </source>
</evidence>
<gene>
    <name evidence="2" type="ORF">P879_10458</name>
</gene>
<dbReference type="OrthoDB" id="6250306at2759"/>
<feature type="signal peptide" evidence="1">
    <location>
        <begin position="1"/>
        <end position="23"/>
    </location>
</feature>
<protein>
    <submittedName>
        <fullName evidence="2">Uncharacterized protein</fullName>
    </submittedName>
</protein>
<accession>A0A8T0DJC8</accession>
<comment type="caution">
    <text evidence="2">The sequence shown here is derived from an EMBL/GenBank/DDBJ whole genome shotgun (WGS) entry which is preliminary data.</text>
</comment>
<proteinExistence type="predicted"/>
<feature type="chain" id="PRO_5035732324" evidence="1">
    <location>
        <begin position="24"/>
        <end position="158"/>
    </location>
</feature>
<name>A0A8T0DJC8_9TREM</name>
<dbReference type="Proteomes" id="UP000699462">
    <property type="component" value="Unassembled WGS sequence"/>
</dbReference>
<dbReference type="PANTHER" id="PTHR45737:SF6">
    <property type="entry name" value="VON WILLEBRAND FACTOR A DOMAIN-CONTAINING PROTEIN 5A"/>
    <property type="match status" value="1"/>
</dbReference>
<evidence type="ECO:0000256" key="1">
    <source>
        <dbReference type="SAM" id="SignalP"/>
    </source>
</evidence>
<organism evidence="2 3">
    <name type="scientific">Paragonimus westermani</name>
    <dbReference type="NCBI Taxonomy" id="34504"/>
    <lineage>
        <taxon>Eukaryota</taxon>
        <taxon>Metazoa</taxon>
        <taxon>Spiralia</taxon>
        <taxon>Lophotrochozoa</taxon>
        <taxon>Platyhelminthes</taxon>
        <taxon>Trematoda</taxon>
        <taxon>Digenea</taxon>
        <taxon>Plagiorchiida</taxon>
        <taxon>Troglotremata</taxon>
        <taxon>Troglotrematidae</taxon>
        <taxon>Paragonimus</taxon>
    </lineage>
</organism>
<keyword evidence="3" id="KW-1185">Reference proteome</keyword>
<sequence>MPVVLCVVCTFLYFSALFVNVVALPPSPPCEPVEPPPENRWLLLVRLQSFVGSWDMDAQLANALEIPLHLLETSQPKTWPSPADTAKLQSSVWATAMVISYFEHRLADQKDEWELLVQKAHSWLLAQACSVQPGSTVARQLCDRLLELAKQAIESSVV</sequence>
<dbReference type="PANTHER" id="PTHR45737">
    <property type="entry name" value="VON WILLEBRAND FACTOR A DOMAIN-CONTAINING PROTEIN 5A"/>
    <property type="match status" value="1"/>
</dbReference>
<dbReference type="AlphaFoldDB" id="A0A8T0DJC8"/>
<dbReference type="EMBL" id="JTDF01004548">
    <property type="protein sequence ID" value="KAF8566847.1"/>
    <property type="molecule type" value="Genomic_DNA"/>
</dbReference>
<evidence type="ECO:0000313" key="2">
    <source>
        <dbReference type="EMBL" id="KAF8566847.1"/>
    </source>
</evidence>
<reference evidence="2 3" key="1">
    <citation type="submission" date="2019-07" db="EMBL/GenBank/DDBJ databases">
        <title>Annotation for the trematode Paragonimus westermani.</title>
        <authorList>
            <person name="Choi Y.-J."/>
        </authorList>
    </citation>
    <scope>NUCLEOTIDE SEQUENCE [LARGE SCALE GENOMIC DNA]</scope>
    <source>
        <strain evidence="2">180907_Pwestermani</strain>
    </source>
</reference>